<proteinExistence type="predicted"/>
<dbReference type="EMBL" id="GBXM01014960">
    <property type="protein sequence ID" value="JAH93617.1"/>
    <property type="molecule type" value="Transcribed_RNA"/>
</dbReference>
<reference evidence="2" key="1">
    <citation type="submission" date="2014-11" db="EMBL/GenBank/DDBJ databases">
        <authorList>
            <person name="Amaro Gonzalez C."/>
        </authorList>
    </citation>
    <scope>NUCLEOTIDE SEQUENCE</scope>
</reference>
<organism evidence="2">
    <name type="scientific">Anguilla anguilla</name>
    <name type="common">European freshwater eel</name>
    <name type="synonym">Muraena anguilla</name>
    <dbReference type="NCBI Taxonomy" id="7936"/>
    <lineage>
        <taxon>Eukaryota</taxon>
        <taxon>Metazoa</taxon>
        <taxon>Chordata</taxon>
        <taxon>Craniata</taxon>
        <taxon>Vertebrata</taxon>
        <taxon>Euteleostomi</taxon>
        <taxon>Actinopterygii</taxon>
        <taxon>Neopterygii</taxon>
        <taxon>Teleostei</taxon>
        <taxon>Anguilliformes</taxon>
        <taxon>Anguillidae</taxon>
        <taxon>Anguilla</taxon>
    </lineage>
</organism>
<feature type="compositionally biased region" description="Low complexity" evidence="1">
    <location>
        <begin position="26"/>
        <end position="35"/>
    </location>
</feature>
<feature type="compositionally biased region" description="Low complexity" evidence="1">
    <location>
        <begin position="1"/>
        <end position="16"/>
    </location>
</feature>
<protein>
    <submittedName>
        <fullName evidence="2">Uncharacterized protein</fullName>
    </submittedName>
</protein>
<evidence type="ECO:0000256" key="1">
    <source>
        <dbReference type="SAM" id="MobiDB-lite"/>
    </source>
</evidence>
<evidence type="ECO:0000313" key="2">
    <source>
        <dbReference type="EMBL" id="JAH93617.1"/>
    </source>
</evidence>
<name>A0A0E9WTA8_ANGAN</name>
<accession>A0A0E9WTA8</accession>
<reference evidence="2" key="2">
    <citation type="journal article" date="2015" name="Fish Shellfish Immunol.">
        <title>Early steps in the European eel (Anguilla anguilla)-Vibrio vulnificus interaction in the gills: Role of the RtxA13 toxin.</title>
        <authorList>
            <person name="Callol A."/>
            <person name="Pajuelo D."/>
            <person name="Ebbesson L."/>
            <person name="Teles M."/>
            <person name="MacKenzie S."/>
            <person name="Amaro C."/>
        </authorList>
    </citation>
    <scope>NUCLEOTIDE SEQUENCE</scope>
</reference>
<sequence length="54" mass="5982">MPSYSTSSSWTDLSSSIRPVSQLNRSSPTGSSSFSQQRKKNDKDCTTLLISHCR</sequence>
<feature type="region of interest" description="Disordered" evidence="1">
    <location>
        <begin position="1"/>
        <end position="54"/>
    </location>
</feature>
<dbReference type="AlphaFoldDB" id="A0A0E9WTA8"/>